<reference evidence="1" key="1">
    <citation type="submission" date="2022-08" db="EMBL/GenBank/DDBJ databases">
        <authorList>
            <person name="Kallberg Y."/>
            <person name="Tangrot J."/>
            <person name="Rosling A."/>
        </authorList>
    </citation>
    <scope>NUCLEOTIDE SEQUENCE</scope>
    <source>
        <strain evidence="1">Wild A</strain>
    </source>
</reference>
<dbReference type="Proteomes" id="UP001153678">
    <property type="component" value="Unassembled WGS sequence"/>
</dbReference>
<dbReference type="InterPro" id="IPR027417">
    <property type="entry name" value="P-loop_NTPase"/>
</dbReference>
<keyword evidence="2" id="KW-1185">Reference proteome</keyword>
<dbReference type="PANTHER" id="PTHR33129:SF3">
    <property type="entry name" value="HOT SPOT (RHS) PROTEIN, PUTATIVE-RELATED"/>
    <property type="match status" value="1"/>
</dbReference>
<protein>
    <submittedName>
        <fullName evidence="1">7611_t:CDS:1</fullName>
    </submittedName>
</protein>
<proteinExistence type="predicted"/>
<dbReference type="InterPro" id="IPR052980">
    <property type="entry name" value="Crinkler_effector"/>
</dbReference>
<dbReference type="EMBL" id="CAMKVN010005132">
    <property type="protein sequence ID" value="CAI2188314.1"/>
    <property type="molecule type" value="Genomic_DNA"/>
</dbReference>
<gene>
    <name evidence="1" type="ORF">FWILDA_LOCUS13516</name>
</gene>
<sequence>MISDSFFSHLPTIVENNNWLEFAYPIPLTERQKLYIRSSYKVIAKNALSKASTNRRKYSIISGTPGIGKSMFLFYIFWQLVKEGKRVLFVTREPAIYFDGNSTFDYPQYPLSSNRQFWTPDLWCLVDSKDPTNIPGFPVDACSVILSTTPRSDFISGFSKLVPAPPVFYMPLWTREELEVVAPLYSNVANIWMNRFELLGGVPRLVLEQTEQDPTW</sequence>
<accession>A0A9W4T0R0</accession>
<evidence type="ECO:0000313" key="1">
    <source>
        <dbReference type="EMBL" id="CAI2188314.1"/>
    </source>
</evidence>
<evidence type="ECO:0000313" key="2">
    <source>
        <dbReference type="Proteomes" id="UP001153678"/>
    </source>
</evidence>
<dbReference type="OrthoDB" id="434211at2759"/>
<dbReference type="AlphaFoldDB" id="A0A9W4T0R0"/>
<dbReference type="SUPFAM" id="SSF52540">
    <property type="entry name" value="P-loop containing nucleoside triphosphate hydrolases"/>
    <property type="match status" value="1"/>
</dbReference>
<dbReference type="PANTHER" id="PTHR33129">
    <property type="entry name" value="PROTEIN KINASE DOMAIN-CONTAINING PROTEIN-RELATED"/>
    <property type="match status" value="1"/>
</dbReference>
<organism evidence="1 2">
    <name type="scientific">Funneliformis geosporum</name>
    <dbReference type="NCBI Taxonomy" id="1117311"/>
    <lineage>
        <taxon>Eukaryota</taxon>
        <taxon>Fungi</taxon>
        <taxon>Fungi incertae sedis</taxon>
        <taxon>Mucoromycota</taxon>
        <taxon>Glomeromycotina</taxon>
        <taxon>Glomeromycetes</taxon>
        <taxon>Glomerales</taxon>
        <taxon>Glomeraceae</taxon>
        <taxon>Funneliformis</taxon>
    </lineage>
</organism>
<comment type="caution">
    <text evidence="1">The sequence shown here is derived from an EMBL/GenBank/DDBJ whole genome shotgun (WGS) entry which is preliminary data.</text>
</comment>
<dbReference type="Gene3D" id="3.40.50.300">
    <property type="entry name" value="P-loop containing nucleotide triphosphate hydrolases"/>
    <property type="match status" value="1"/>
</dbReference>
<name>A0A9W4T0R0_9GLOM</name>